<evidence type="ECO:0000313" key="3">
    <source>
        <dbReference type="EMBL" id="GAA4304871.1"/>
    </source>
</evidence>
<feature type="signal peptide" evidence="2">
    <location>
        <begin position="1"/>
        <end position="21"/>
    </location>
</feature>
<feature type="coiled-coil region" evidence="1">
    <location>
        <begin position="328"/>
        <end position="358"/>
    </location>
</feature>
<evidence type="ECO:0008006" key="5">
    <source>
        <dbReference type="Google" id="ProtNLM"/>
    </source>
</evidence>
<organism evidence="3 4">
    <name type="scientific">Compostibacter hankyongensis</name>
    <dbReference type="NCBI Taxonomy" id="1007089"/>
    <lineage>
        <taxon>Bacteria</taxon>
        <taxon>Pseudomonadati</taxon>
        <taxon>Bacteroidota</taxon>
        <taxon>Chitinophagia</taxon>
        <taxon>Chitinophagales</taxon>
        <taxon>Chitinophagaceae</taxon>
        <taxon>Compostibacter</taxon>
    </lineage>
</organism>
<evidence type="ECO:0000313" key="4">
    <source>
        <dbReference type="Proteomes" id="UP001501207"/>
    </source>
</evidence>
<feature type="chain" id="PRO_5045628280" description="TolC family protein" evidence="2">
    <location>
        <begin position="22"/>
        <end position="432"/>
    </location>
</feature>
<dbReference type="Proteomes" id="UP001501207">
    <property type="component" value="Unassembled WGS sequence"/>
</dbReference>
<reference evidence="4" key="1">
    <citation type="journal article" date="2019" name="Int. J. Syst. Evol. Microbiol.">
        <title>The Global Catalogue of Microorganisms (GCM) 10K type strain sequencing project: providing services to taxonomists for standard genome sequencing and annotation.</title>
        <authorList>
            <consortium name="The Broad Institute Genomics Platform"/>
            <consortium name="The Broad Institute Genome Sequencing Center for Infectious Disease"/>
            <person name="Wu L."/>
            <person name="Ma J."/>
        </authorList>
    </citation>
    <scope>NUCLEOTIDE SEQUENCE [LARGE SCALE GENOMIC DNA]</scope>
    <source>
        <strain evidence="4">JCM 17664</strain>
    </source>
</reference>
<dbReference type="EMBL" id="BAABFN010000001">
    <property type="protein sequence ID" value="GAA4304871.1"/>
    <property type="molecule type" value="Genomic_DNA"/>
</dbReference>
<keyword evidence="1" id="KW-0175">Coiled coil</keyword>
<keyword evidence="4" id="KW-1185">Reference proteome</keyword>
<protein>
    <recommendedName>
        <fullName evidence="5">TolC family protein</fullName>
    </recommendedName>
</protein>
<sequence>MQARLLLIALILATCHMPLFAQKKQSAAEKARTAVKADTTIHPQDSSAAELPRVVYQNQDTTIRKLLDSIQKVSDNERQNSTAIQGLMQGKQIDNRTKYELLKNNLINSSETYYYLNKKIIDLKSRTTTNNLDVFISSLNNPESKMLGFSFSERILDMVKTIVLEGKADRNDRNVKIVDATNSIINSPIFKSLTALTPPLGIANSVMTFFHSVSVNNKAINEKNLKKFEQELNKYVVYYTALNEGNQKFQYGLNFNKDQLNLLHQNMFDHLQFTASALGMALPKKADNKPLGVVLNEYFIQFNKESAEKFFAELEKKYTIPGTSKLDYEKLLRENMSLKEANNQLEDLVLQTKRFENLYNEYFTLLDTYYDKVNSALTIAQDNGLADKNIVKQKQDEFRSLKDEAVTDIRASINISELQHNTDNIKYRYKIF</sequence>
<evidence type="ECO:0000256" key="2">
    <source>
        <dbReference type="SAM" id="SignalP"/>
    </source>
</evidence>
<accession>A0ABP8FIY6</accession>
<dbReference type="RefSeq" id="WP_344976238.1">
    <property type="nucleotide sequence ID" value="NZ_BAABFN010000001.1"/>
</dbReference>
<evidence type="ECO:0000256" key="1">
    <source>
        <dbReference type="SAM" id="Coils"/>
    </source>
</evidence>
<comment type="caution">
    <text evidence="3">The sequence shown here is derived from an EMBL/GenBank/DDBJ whole genome shotgun (WGS) entry which is preliminary data.</text>
</comment>
<name>A0ABP8FIY6_9BACT</name>
<proteinExistence type="predicted"/>
<keyword evidence="2" id="KW-0732">Signal</keyword>
<gene>
    <name evidence="3" type="ORF">GCM10023143_09630</name>
</gene>